<feature type="region of interest" description="Disordered" evidence="2">
    <location>
        <begin position="2073"/>
        <end position="2095"/>
    </location>
</feature>
<feature type="region of interest" description="Disordered" evidence="2">
    <location>
        <begin position="2290"/>
        <end position="2313"/>
    </location>
</feature>
<keyword evidence="1" id="KW-0863">Zinc-finger</keyword>
<feature type="compositionally biased region" description="Basic and acidic residues" evidence="2">
    <location>
        <begin position="1501"/>
        <end position="1514"/>
    </location>
</feature>
<name>A0ABR1AKK3_POLSC</name>
<evidence type="ECO:0000256" key="2">
    <source>
        <dbReference type="SAM" id="MobiDB-lite"/>
    </source>
</evidence>
<feature type="region of interest" description="Disordered" evidence="2">
    <location>
        <begin position="2928"/>
        <end position="2965"/>
    </location>
</feature>
<feature type="region of interest" description="Disordered" evidence="2">
    <location>
        <begin position="1393"/>
        <end position="1424"/>
    </location>
</feature>
<feature type="compositionally biased region" description="Acidic residues" evidence="2">
    <location>
        <begin position="2758"/>
        <end position="2768"/>
    </location>
</feature>
<keyword evidence="5" id="KW-1185">Reference proteome</keyword>
<dbReference type="SMART" id="SM00355">
    <property type="entry name" value="ZnF_C2H2"/>
    <property type="match status" value="6"/>
</dbReference>
<feature type="compositionally biased region" description="Basic residues" evidence="2">
    <location>
        <begin position="3480"/>
        <end position="3517"/>
    </location>
</feature>
<feature type="compositionally biased region" description="Basic and acidic residues" evidence="2">
    <location>
        <begin position="457"/>
        <end position="487"/>
    </location>
</feature>
<feature type="domain" description="C2H2-type" evidence="3">
    <location>
        <begin position="2532"/>
        <end position="2555"/>
    </location>
</feature>
<proteinExistence type="predicted"/>
<dbReference type="SUPFAM" id="SSF57667">
    <property type="entry name" value="beta-beta-alpha zinc fingers"/>
    <property type="match status" value="1"/>
</dbReference>
<feature type="region of interest" description="Disordered" evidence="2">
    <location>
        <begin position="3475"/>
        <end position="3525"/>
    </location>
</feature>
<gene>
    <name evidence="4" type="ORF">RUM44_001627</name>
</gene>
<feature type="domain" description="C2H2-type" evidence="3">
    <location>
        <begin position="2468"/>
        <end position="2496"/>
    </location>
</feature>
<protein>
    <recommendedName>
        <fullName evidence="3">C2H2-type domain-containing protein</fullName>
    </recommendedName>
</protein>
<evidence type="ECO:0000256" key="1">
    <source>
        <dbReference type="PROSITE-ProRule" id="PRU00042"/>
    </source>
</evidence>
<dbReference type="Proteomes" id="UP001359485">
    <property type="component" value="Unassembled WGS sequence"/>
</dbReference>
<keyword evidence="1" id="KW-0479">Metal-binding</keyword>
<dbReference type="Pfam" id="PF12874">
    <property type="entry name" value="zf-met"/>
    <property type="match status" value="1"/>
</dbReference>
<feature type="compositionally biased region" description="Basic and acidic residues" evidence="2">
    <location>
        <begin position="1527"/>
        <end position="1559"/>
    </location>
</feature>
<feature type="region of interest" description="Disordered" evidence="2">
    <location>
        <begin position="1441"/>
        <end position="1476"/>
    </location>
</feature>
<feature type="region of interest" description="Disordered" evidence="2">
    <location>
        <begin position="2702"/>
        <end position="2721"/>
    </location>
</feature>
<feature type="region of interest" description="Disordered" evidence="2">
    <location>
        <begin position="2786"/>
        <end position="2846"/>
    </location>
</feature>
<organism evidence="4 5">
    <name type="scientific">Polyplax serrata</name>
    <name type="common">Common mouse louse</name>
    <dbReference type="NCBI Taxonomy" id="468196"/>
    <lineage>
        <taxon>Eukaryota</taxon>
        <taxon>Metazoa</taxon>
        <taxon>Ecdysozoa</taxon>
        <taxon>Arthropoda</taxon>
        <taxon>Hexapoda</taxon>
        <taxon>Insecta</taxon>
        <taxon>Pterygota</taxon>
        <taxon>Neoptera</taxon>
        <taxon>Paraneoptera</taxon>
        <taxon>Psocodea</taxon>
        <taxon>Troctomorpha</taxon>
        <taxon>Phthiraptera</taxon>
        <taxon>Anoplura</taxon>
        <taxon>Polyplacidae</taxon>
        <taxon>Polyplax</taxon>
    </lineage>
</organism>
<feature type="region of interest" description="Disordered" evidence="2">
    <location>
        <begin position="2146"/>
        <end position="2171"/>
    </location>
</feature>
<feature type="compositionally biased region" description="Basic residues" evidence="2">
    <location>
        <begin position="1935"/>
        <end position="1947"/>
    </location>
</feature>
<feature type="region of interest" description="Disordered" evidence="2">
    <location>
        <begin position="1"/>
        <end position="41"/>
    </location>
</feature>
<feature type="region of interest" description="Disordered" evidence="2">
    <location>
        <begin position="3109"/>
        <end position="3137"/>
    </location>
</feature>
<feature type="compositionally biased region" description="Basic and acidic residues" evidence="2">
    <location>
        <begin position="2834"/>
        <end position="2846"/>
    </location>
</feature>
<feature type="compositionally biased region" description="Basic residues" evidence="2">
    <location>
        <begin position="1812"/>
        <end position="1821"/>
    </location>
</feature>
<feature type="region of interest" description="Disordered" evidence="2">
    <location>
        <begin position="1737"/>
        <end position="1793"/>
    </location>
</feature>
<feature type="compositionally biased region" description="Basic and acidic residues" evidence="2">
    <location>
        <begin position="270"/>
        <end position="285"/>
    </location>
</feature>
<feature type="compositionally biased region" description="Basic and acidic residues" evidence="2">
    <location>
        <begin position="789"/>
        <end position="798"/>
    </location>
</feature>
<dbReference type="PROSITE" id="PS00028">
    <property type="entry name" value="ZINC_FINGER_C2H2_1"/>
    <property type="match status" value="5"/>
</dbReference>
<feature type="region of interest" description="Disordered" evidence="2">
    <location>
        <begin position="3261"/>
        <end position="3283"/>
    </location>
</feature>
<feature type="compositionally biased region" description="Basic and acidic residues" evidence="2">
    <location>
        <begin position="1869"/>
        <end position="1885"/>
    </location>
</feature>
<feature type="compositionally biased region" description="Low complexity" evidence="2">
    <location>
        <begin position="1115"/>
        <end position="1126"/>
    </location>
</feature>
<feature type="compositionally biased region" description="Polar residues" evidence="2">
    <location>
        <begin position="1461"/>
        <end position="1476"/>
    </location>
</feature>
<feature type="compositionally biased region" description="Polar residues" evidence="2">
    <location>
        <begin position="1856"/>
        <end position="1867"/>
    </location>
</feature>
<feature type="compositionally biased region" description="Polar residues" evidence="2">
    <location>
        <begin position="590"/>
        <end position="603"/>
    </location>
</feature>
<evidence type="ECO:0000313" key="4">
    <source>
        <dbReference type="EMBL" id="KAK6621820.1"/>
    </source>
</evidence>
<dbReference type="EMBL" id="JAWJWF010000047">
    <property type="protein sequence ID" value="KAK6621820.1"/>
    <property type="molecule type" value="Genomic_DNA"/>
</dbReference>
<feature type="compositionally biased region" description="Polar residues" evidence="2">
    <location>
        <begin position="1737"/>
        <end position="1746"/>
    </location>
</feature>
<dbReference type="InterPro" id="IPR013087">
    <property type="entry name" value="Znf_C2H2_type"/>
</dbReference>
<evidence type="ECO:0000259" key="3">
    <source>
        <dbReference type="PROSITE" id="PS50157"/>
    </source>
</evidence>
<feature type="compositionally biased region" description="Basic and acidic residues" evidence="2">
    <location>
        <begin position="1748"/>
        <end position="1765"/>
    </location>
</feature>
<feature type="region of interest" description="Disordered" evidence="2">
    <location>
        <begin position="1498"/>
        <end position="1560"/>
    </location>
</feature>
<feature type="region of interest" description="Disordered" evidence="2">
    <location>
        <begin position="590"/>
        <end position="619"/>
    </location>
</feature>
<feature type="compositionally biased region" description="Basic and acidic residues" evidence="2">
    <location>
        <begin position="3000"/>
        <end position="3014"/>
    </location>
</feature>
<feature type="region of interest" description="Disordered" evidence="2">
    <location>
        <begin position="2991"/>
        <end position="3048"/>
    </location>
</feature>
<feature type="region of interest" description="Disordered" evidence="2">
    <location>
        <begin position="728"/>
        <end position="807"/>
    </location>
</feature>
<evidence type="ECO:0000313" key="5">
    <source>
        <dbReference type="Proteomes" id="UP001359485"/>
    </source>
</evidence>
<dbReference type="Gene3D" id="3.30.160.60">
    <property type="entry name" value="Classic Zinc Finger"/>
    <property type="match status" value="1"/>
</dbReference>
<dbReference type="InterPro" id="IPR036236">
    <property type="entry name" value="Znf_C2H2_sf"/>
</dbReference>
<feature type="compositionally biased region" description="Basic residues" evidence="2">
    <location>
        <begin position="3120"/>
        <end position="3137"/>
    </location>
</feature>
<sequence>MSPSDKIMAGTNSTSGDGQGQKGSKSTSGMSSGSTSDDTVPGTISSIPLITASLPTLKCSINYQMKAFDPGEESSNERLTNNHCGNSVVAGKSSCSSMLKNGSRNYKAGSKINKLADMLAKRSQNLVETTQSGSSDAVSDISITSEIQNAVSLNNISDIGSFEKTLNNPIGFDKTANGKELDVFRKSRRKSVPNQSCNLNQLHIQSISKSCLDFSKLFLMEDVKPEINALGESLDKLQTDESTKRKSIRKNLKNIELTQILPEKKRRFSTRNENHSNKINEKMPEEDTEGNGAAAGNDKNSSKPNETSVRLGVSPVRSVSGTHSRRESRWRQKGVKRLVETSTQTADIEFITVVKPNHEEVDVTMTEKEGKPSTTASECFGCSQNFAVDRESKSQKNSKSQIKCQHCSRKFPSVDELKSHYIKKHPEIRVSCIKCDGSSALTGEKTHPQNKGGNLEVKSDESSRTHSVEETVFQEKRREEKQVDRSMGKQTPCKADLKVDVSFDSSKKSSISPRSVQKCSPKEIKTEEQLLEMEMLFYSHLSGNIRENLTNHLDGKIDKNGCPTSTDKLIPPSEAALPKQKGVNLLSVVTYNSGSPDTQTTRAPSPYKTRSKTPNPLPPTAKKFKKLPNWQQKFWEKYNFPTNYRYEHRFWDKNYLNTEKSALYLKDLSCLDIKTQLTLKENVKKLENVKLIEEQMKPLDTLKFPDYLALIPKIENDVVEHKLDFSESQLTGKGKKTNRKEKEDLKRAVKSSELPNAKTRRDTNAESKRQTERVEAGKMMTRRQNSVEQTRENADENNRRRKGSLDLSCNQKMVLRRQTSADGLQKNNNTDKVDKLFDVGSMSASTSSETALPSPTDTTEISGEWVKPRSYLCGTCCTKFTNLWDLEDHKWVSHPNVWCTHYEFEDEKIDKLFQESQIDGKDVELNEMSAVKLADLYKRYLLPHGSLKTAKLVPATNFPEKCTKCKKNCSNSSEMHKHMLDCGGDTTWFLTMYSSPMTMKRKWRPFGSRRRKLGRRDLKRNITNSANLRPYHYHNRIRTKPGDVESIQKMLANLPEKRARRAINFDEIKTRSQATIHSNRLLRKRFKSSFANNFLKLKTLKQTRPLKPVKKEGSSKSTTDTSSDSTPVGSPKRRNKLKENLQVLKRDGTDDSFTESSSDCVITTKGKDQTKKNEFVFPSTHQKKDGKKNNKKKNQEGETVKADKPLTRSNSSLSISYHDKNRKKAAEPKVQEVSVNTLNLGLKEEKEVLKTSKKSKKVTNENTTGIRESEVVATEAAQKATKGKKDNMKKSSKNIKVIDAVPVNSENEANEVLSTQNNIVLRLRHSTKEKTDLVKRMQKKLKNSKRILEMKETKKCQNENRRSQRLKSLRVDSTGEMTANFVVDDEILGVNNSTEETKQEKSIKAKKSTVQGEETRSPQTENSVVVSHVKEEHDLPAIETAVRRSSRSVPSRKSVEENSDKICQNGITKNSLSRNSKNLLETTGESNAIENSLNKKLQRMQSHDKGLKSPEKKPHLLNLQEVSPTSSRDRFQSLRSGRGREKLIDLEPEKSSDSSRNTDLEEMPILAKVEPIPGKFLRKREQDIPILMPVVDEAQNKQGTSIGKRNINADDDANGVSFEIVKRLRKTSKEVAPLKIVKKIDNASGDGNSVVSICKKEKSNSCDSFLPGPSESGTGKRNLVKKESFQLPESKRYKSSSSVNKYFLGINPCEIDKGRGTDNDESGSDSEPLITFVQHSYKSSGSSINSHSRKDQEVTTKQTEGETTKKPFRSGTESSGGNEEIKEESKEILTPTLEISTSPVDVITAIVTEKKKVKRNSKKKGKETSQNSENEETKNNGHNDEEENMRVEAEKPITKVTVSPTQSNVTDNLEAKTDLQSEKMESPTDGKTEIIHHERRSRRISKEIKTTSDFVIDDPLILVDELWSDLDSDSDCTKKRTKKSRKKVARKKFSDDKKISDVNLEELLRNFGEKKPKVHEVKIRVKIRRKTSSGVDVRKTLENRVEHKSYRRLSLKLFRFNRVFKNFGRRGARLSEVKRFNRGQLEKMESNELEGTNLPDLPFLAAEIKENPVQVIQCGSQKSKSAKKGPKLPEPKPRIENNLHFKISLPLESLSNMAVFNNNHLTELDVEKQTTQLADTHNIDKLNDAREMVPEKQQSPVPEEPADTSDTKGKVKRSEMIDKIFYCEICQTYYYSSSQLKTHKLSNRHKLKESEFQHDKLLERKEPINIDNNPTVDKDNVEECDGIGQEPAHKDLVCELEAEKVPSPERMNDDTLEMPVLEGPFIENPLARMEMESTESAPPEPEPQQSDGFGFTPESLKDIQRAIGCTDEEMLILTLLGENTPALESHILDLDSCKSTSTKTNTAASEKVKSEGGKSNGLLKVDLKQRMTSALACLVNKAVINLVQKYESVAKSSVNPEAVSLLGKLSNLTKKKNILNVDELLKKPNDGETSVNTYKEVEKKEPPVSYKYQCTICGSRFEKASTRECHISRTHKGKAKKMVDEVPTGQASAEEDWNDYWNYDTGDVSLGSNSQFWCSDCGINFVSPQEVLDHQKLEHQPGIKDANAVKEAGPLQSSTIGSSDEIIEGKKPKRRPKAFSSEELDQQRIIANNELRKLDRKYANKNKTNKIKWGMDALRFTVQKENKSQVTEEEKKEVEVEKVEPEVKNIDLVPKLNFTRTSNIPEFKVIQKNSLKNRFQKIIDNKLKRKSSRQHQQENETEEVETEVMLVPVVVKKKKSKKQKATKSTSKSEGEKNLDVYDFNESESEEEPVTLSHIKKPMAVSTKLKLVKVKEGPSKNKADSTTKDLVPDDYDSEDSLPLSIVKKFKPGEEDDEKDEKTSEDSVEKSEGILEQVEYLIEQLENETASVENKGDVKEVENKVVGGEAENLTLEDYKKEEKLTEESADMPRENLSLSLGNPLLEIQNFELTKEKTTGEEVDAGSNSSEMVGRNVEEPECSQSTYDDEDSMPLVLMSKKAEEVNFNKDEKKIGENTMDVSTSASEDTHLFSKKDAKTEHVTNYSSPSDSRMIPEEENARSPFPVEDEKNESKPFETLNGNVIYCRNESISTIDSEYSDDGLIDSNYNAFTKEETDKSYVNEVTEKEDVVIVCSKGEGRTSNNSKGSKKSLKPGQRKKKENFKNIRKKKKRFPLLCATIEDNSFRKADKSNFNKEVIVRKIWNRQKLIGDNAFGEDSLSGSTNALESMQGNEESQTGIDKEIIVNKIWSRKKVDYESEFLEKSDEVFEDLKINKTEVSDEVVIKCGPKPIASPKRRKSKGSTSESSKETIMRKIWSGKCMFQTKAALKTYESDMLSNCKENEMSQDKAKPKKRGRPSGFSTTKRVKLDEIDKNDEDDLDSLLEEIEREQLEKAIRLEFLQLRRSEKGNVEILKEGTAPTMGLFTETSLKYQKDVTEKKKKRIKKNVRHPRQSLLKRKKFIKKPLRRFLPAEGKNVEEKPNPEGNVESRECFVDKQGEMFSPESKVKNRKHKKNKHRHKHHHHKHKHKKSRHHKCLVSKHKSKHKSDVSVGDGNAEVKASSFTLLEKICQEIPDQMDHSIIRSDQMEFPFERKACDEAKVKERHLEDNVYDFAEEGSDLSVDDFKSRN</sequence>
<feature type="compositionally biased region" description="Polar residues" evidence="2">
    <location>
        <begin position="298"/>
        <end position="308"/>
    </location>
</feature>
<feature type="compositionally biased region" description="Low complexity" evidence="2">
    <location>
        <begin position="22"/>
        <end position="39"/>
    </location>
</feature>
<feature type="region of interest" description="Disordered" evidence="2">
    <location>
        <begin position="441"/>
        <end position="490"/>
    </location>
</feature>
<comment type="caution">
    <text evidence="4">The sequence shown here is derived from an EMBL/GenBank/DDBJ whole genome shotgun (WGS) entry which is preliminary data.</text>
</comment>
<reference evidence="4 5" key="1">
    <citation type="submission" date="2023-09" db="EMBL/GenBank/DDBJ databases">
        <title>Genomes of two closely related lineages of the louse Polyplax serrata with different host specificities.</title>
        <authorList>
            <person name="Martinu J."/>
            <person name="Tarabai H."/>
            <person name="Stefka J."/>
            <person name="Hypsa V."/>
        </authorList>
    </citation>
    <scope>NUCLEOTIDE SEQUENCE [LARGE SCALE GENOMIC DNA]</scope>
    <source>
        <strain evidence="4">98ZLc_SE</strain>
    </source>
</reference>
<feature type="compositionally biased region" description="Basic and acidic residues" evidence="2">
    <location>
        <begin position="2788"/>
        <end position="2806"/>
    </location>
</feature>
<feature type="compositionally biased region" description="Polar residues" evidence="2">
    <location>
        <begin position="1408"/>
        <end position="1424"/>
    </location>
</feature>
<keyword evidence="1" id="KW-0862">Zinc</keyword>
<feature type="region of interest" description="Disordered" evidence="2">
    <location>
        <begin position="1172"/>
        <end position="1230"/>
    </location>
</feature>
<feature type="compositionally biased region" description="Basic and acidic residues" evidence="2">
    <location>
        <begin position="1193"/>
        <end position="1206"/>
    </location>
</feature>
<feature type="region of interest" description="Disordered" evidence="2">
    <location>
        <begin position="263"/>
        <end position="333"/>
    </location>
</feature>
<feature type="compositionally biased region" description="Basic and acidic residues" evidence="2">
    <location>
        <begin position="2746"/>
        <end position="2755"/>
    </location>
</feature>
<feature type="compositionally biased region" description="Basic and acidic residues" evidence="2">
    <location>
        <begin position="2891"/>
        <end position="2907"/>
    </location>
</feature>
<feature type="region of interest" description="Disordered" evidence="2">
    <location>
        <begin position="2891"/>
        <end position="2911"/>
    </location>
</feature>
<feature type="region of interest" description="Disordered" evidence="2">
    <location>
        <begin position="1928"/>
        <end position="1948"/>
    </location>
</feature>
<feature type="compositionally biased region" description="Basic and acidic residues" evidence="2">
    <location>
        <begin position="759"/>
        <end position="776"/>
    </location>
</feature>
<feature type="domain" description="C2H2-type" evidence="3">
    <location>
        <begin position="402"/>
        <end position="430"/>
    </location>
</feature>
<dbReference type="PROSITE" id="PS50157">
    <property type="entry name" value="ZINC_FINGER_C2H2_2"/>
    <property type="match status" value="3"/>
</dbReference>
<accession>A0ABR1AKK3</accession>
<feature type="region of interest" description="Disordered" evidence="2">
    <location>
        <begin position="3315"/>
        <end position="3337"/>
    </location>
</feature>
<feature type="region of interest" description="Disordered" evidence="2">
    <location>
        <begin position="1812"/>
        <end position="1885"/>
    </location>
</feature>
<feature type="region of interest" description="Disordered" evidence="2">
    <location>
        <begin position="1102"/>
        <end position="1159"/>
    </location>
</feature>
<feature type="region of interest" description="Disordered" evidence="2">
    <location>
        <begin position="2735"/>
        <end position="2774"/>
    </location>
</feature>
<feature type="compositionally biased region" description="Basic and acidic residues" evidence="2">
    <location>
        <begin position="1831"/>
        <end position="1853"/>
    </location>
</feature>